<evidence type="ECO:0000259" key="2">
    <source>
        <dbReference type="Pfam" id="PF11611"/>
    </source>
</evidence>
<dbReference type="Gene3D" id="2.60.40.1240">
    <property type="match status" value="1"/>
</dbReference>
<organism evidence="3 4">
    <name type="scientific">Paractinoplanes bogorensis</name>
    <dbReference type="NCBI Taxonomy" id="1610840"/>
    <lineage>
        <taxon>Bacteria</taxon>
        <taxon>Bacillati</taxon>
        <taxon>Actinomycetota</taxon>
        <taxon>Actinomycetes</taxon>
        <taxon>Micromonosporales</taxon>
        <taxon>Micromonosporaceae</taxon>
        <taxon>Paractinoplanes</taxon>
    </lineage>
</organism>
<protein>
    <submittedName>
        <fullName evidence="3">DUF4352 domain-containing protein</fullName>
    </submittedName>
</protein>
<evidence type="ECO:0000313" key="3">
    <source>
        <dbReference type="EMBL" id="MBU2668782.1"/>
    </source>
</evidence>
<dbReference type="InterPro" id="IPR029051">
    <property type="entry name" value="DUF4352"/>
</dbReference>
<dbReference type="Proteomes" id="UP001519654">
    <property type="component" value="Unassembled WGS sequence"/>
</dbReference>
<dbReference type="EMBL" id="JAHKKG010000012">
    <property type="protein sequence ID" value="MBU2668782.1"/>
    <property type="molecule type" value="Genomic_DNA"/>
</dbReference>
<name>A0ABS5YZB2_9ACTN</name>
<dbReference type="RefSeq" id="WP_215793016.1">
    <property type="nucleotide sequence ID" value="NZ_JAHKKG010000012.1"/>
</dbReference>
<reference evidence="3 4" key="1">
    <citation type="submission" date="2021-06" db="EMBL/GenBank/DDBJ databases">
        <title>Actinoplanes lichenicola sp. nov., and Actinoplanes ovalisporus sp. nov., isolated from lichen in Thailand.</title>
        <authorList>
            <person name="Saeng-In P."/>
            <person name="Kanchanasin P."/>
            <person name="Yuki M."/>
            <person name="Kudo T."/>
            <person name="Ohkuma M."/>
            <person name="Phongsopitanun W."/>
            <person name="Tanasupawat S."/>
        </authorList>
    </citation>
    <scope>NUCLEOTIDE SEQUENCE [LARGE SCALE GENOMIC DNA]</scope>
    <source>
        <strain evidence="3 4">NBRC 110975</strain>
    </source>
</reference>
<dbReference type="InterPro" id="IPR029050">
    <property type="entry name" value="Immunoprotect_excell_Ig-like"/>
</dbReference>
<gene>
    <name evidence="3" type="ORF">KOI35_35255</name>
</gene>
<comment type="caution">
    <text evidence="3">The sequence shown here is derived from an EMBL/GenBank/DDBJ whole genome shotgun (WGS) entry which is preliminary data.</text>
</comment>
<dbReference type="Pfam" id="PF11611">
    <property type="entry name" value="DUF4352"/>
    <property type="match status" value="1"/>
</dbReference>
<evidence type="ECO:0000256" key="1">
    <source>
        <dbReference type="ARBA" id="ARBA00022729"/>
    </source>
</evidence>
<accession>A0ABS5YZB2</accession>
<keyword evidence="4" id="KW-1185">Reference proteome</keyword>
<proteinExistence type="predicted"/>
<evidence type="ECO:0000313" key="4">
    <source>
        <dbReference type="Proteomes" id="UP001519654"/>
    </source>
</evidence>
<keyword evidence="1" id="KW-0732">Signal</keyword>
<sequence length="179" mass="18910">MTQPAHAIRTRRRWPWVAGVLVLLLAATGVWFFALRDADAGELVMTSGAGLDRPARDGAFTFTVSSVRCGIAVAGDEMVQATAKGSYCFVDLTVRNSGGKPALFNSSAQKAYDENGGEFSTDARAEVLENPGLPAFLGDIGPGTEARGTLVFDIPDGVRVSFLMLHESFSSAGAPISLR</sequence>
<feature type="domain" description="DUF4352" evidence="2">
    <location>
        <begin position="50"/>
        <end position="171"/>
    </location>
</feature>